<dbReference type="Proteomes" id="UP001163846">
    <property type="component" value="Unassembled WGS sequence"/>
</dbReference>
<evidence type="ECO:0000313" key="3">
    <source>
        <dbReference type="Proteomes" id="UP001163846"/>
    </source>
</evidence>
<reference evidence="2" key="1">
    <citation type="submission" date="2022-08" db="EMBL/GenBank/DDBJ databases">
        <authorList>
            <consortium name="DOE Joint Genome Institute"/>
            <person name="Min B."/>
            <person name="Riley R."/>
            <person name="Sierra-Patev S."/>
            <person name="Naranjo-Ortiz M."/>
            <person name="Looney B."/>
            <person name="Konkel Z."/>
            <person name="Slot J.C."/>
            <person name="Sakamoto Y."/>
            <person name="Steenwyk J.L."/>
            <person name="Rokas A."/>
            <person name="Carro J."/>
            <person name="Camarero S."/>
            <person name="Ferreira P."/>
            <person name="Molpeceres G."/>
            <person name="Ruiz-Duenas F.J."/>
            <person name="Serrano A."/>
            <person name="Henrissat B."/>
            <person name="Drula E."/>
            <person name="Hughes K.W."/>
            <person name="Mata J.L."/>
            <person name="Ishikawa N.K."/>
            <person name="Vargas-Isla R."/>
            <person name="Ushijima S."/>
            <person name="Smith C.A."/>
            <person name="Ahrendt S."/>
            <person name="Andreopoulos W."/>
            <person name="He G."/>
            <person name="Labutti K."/>
            <person name="Lipzen A."/>
            <person name="Ng V."/>
            <person name="Sandor L."/>
            <person name="Barry K."/>
            <person name="Martinez A.T."/>
            <person name="Xiao Y."/>
            <person name="Gibbons J.G."/>
            <person name="Terashima K."/>
            <person name="Hibbett D.S."/>
            <person name="Grigoriev I.V."/>
        </authorList>
    </citation>
    <scope>NUCLEOTIDE SEQUENCE</scope>
    <source>
        <strain evidence="2">TFB9207</strain>
    </source>
</reference>
<protein>
    <recommendedName>
        <fullName evidence="1">Retrovirus-related Pol polyprotein from transposon TNT 1-94-like beta-barrel domain-containing protein</fullName>
    </recommendedName>
</protein>
<keyword evidence="3" id="KW-1185">Reference proteome</keyword>
<dbReference type="InterPro" id="IPR054722">
    <property type="entry name" value="PolX-like_BBD"/>
</dbReference>
<dbReference type="EMBL" id="MU806509">
    <property type="protein sequence ID" value="KAJ3834604.1"/>
    <property type="molecule type" value="Genomic_DNA"/>
</dbReference>
<sequence>TRRRIRTFIDSGASEHCWVDRPDFVEYTEVEGQQGNSAIAGEAGKFTIRGIGKVKFTTLVAGTPKQIVLTNVKHMPDFGHNLISLSTL</sequence>
<comment type="caution">
    <text evidence="2">The sequence shown here is derived from an EMBL/GenBank/DDBJ whole genome shotgun (WGS) entry which is preliminary data.</text>
</comment>
<feature type="non-terminal residue" evidence="2">
    <location>
        <position position="1"/>
    </location>
</feature>
<gene>
    <name evidence="2" type="ORF">F5878DRAFT_508571</name>
</gene>
<name>A0AA38P1K4_9AGAR</name>
<proteinExistence type="predicted"/>
<dbReference type="AlphaFoldDB" id="A0AA38P1K4"/>
<organism evidence="2 3">
    <name type="scientific">Lentinula raphanica</name>
    <dbReference type="NCBI Taxonomy" id="153919"/>
    <lineage>
        <taxon>Eukaryota</taxon>
        <taxon>Fungi</taxon>
        <taxon>Dikarya</taxon>
        <taxon>Basidiomycota</taxon>
        <taxon>Agaricomycotina</taxon>
        <taxon>Agaricomycetes</taxon>
        <taxon>Agaricomycetidae</taxon>
        <taxon>Agaricales</taxon>
        <taxon>Marasmiineae</taxon>
        <taxon>Omphalotaceae</taxon>
        <taxon>Lentinula</taxon>
    </lineage>
</organism>
<accession>A0AA38P1K4</accession>
<feature type="non-terminal residue" evidence="2">
    <location>
        <position position="88"/>
    </location>
</feature>
<feature type="domain" description="Retrovirus-related Pol polyprotein from transposon TNT 1-94-like beta-barrel" evidence="1">
    <location>
        <begin position="8"/>
        <end position="88"/>
    </location>
</feature>
<evidence type="ECO:0000259" key="1">
    <source>
        <dbReference type="Pfam" id="PF22936"/>
    </source>
</evidence>
<evidence type="ECO:0000313" key="2">
    <source>
        <dbReference type="EMBL" id="KAJ3834604.1"/>
    </source>
</evidence>
<dbReference type="Pfam" id="PF22936">
    <property type="entry name" value="Pol_BBD"/>
    <property type="match status" value="1"/>
</dbReference>